<dbReference type="RefSeq" id="WP_130780239.1">
    <property type="nucleotide sequence ID" value="NZ_BIMR01000038.1"/>
</dbReference>
<keyword evidence="2" id="KW-1185">Reference proteome</keyword>
<dbReference type="Proteomes" id="UP000289954">
    <property type="component" value="Unassembled WGS sequence"/>
</dbReference>
<evidence type="ECO:0000313" key="1">
    <source>
        <dbReference type="EMBL" id="GCE75637.1"/>
    </source>
</evidence>
<name>A0A402DND4_9CELL</name>
<dbReference type="OrthoDB" id="3376796at2"/>
<protein>
    <submittedName>
        <fullName evidence="1">Uncharacterized protein</fullName>
    </submittedName>
</protein>
<dbReference type="EMBL" id="BIMR01000038">
    <property type="protein sequence ID" value="GCE75637.1"/>
    <property type="molecule type" value="Genomic_DNA"/>
</dbReference>
<gene>
    <name evidence="1" type="ORF">CBZ_06930</name>
</gene>
<dbReference type="AlphaFoldDB" id="A0A402DND4"/>
<evidence type="ECO:0000313" key="2">
    <source>
        <dbReference type="Proteomes" id="UP000289954"/>
    </source>
</evidence>
<accession>A0A402DND4</accession>
<reference evidence="1 2" key="1">
    <citation type="submission" date="2019-01" db="EMBL/GenBank/DDBJ databases">
        <title>Draft genome sequence of Cellulomonas takizawaensis strain TKZ-21.</title>
        <authorList>
            <person name="Yamamura H."/>
            <person name="Hayashi T."/>
            <person name="Hamada M."/>
            <person name="Serisawa Y."/>
            <person name="Matsuyama K."/>
            <person name="Nakagawa Y."/>
            <person name="Otoguro M."/>
            <person name="Yanagida F."/>
            <person name="Hayakawa M."/>
        </authorList>
    </citation>
    <scope>NUCLEOTIDE SEQUENCE [LARGE SCALE GENOMIC DNA]</scope>
    <source>
        <strain evidence="1 2">NBRC12680</strain>
    </source>
</reference>
<comment type="caution">
    <text evidence="1">The sequence shown here is derived from an EMBL/GenBank/DDBJ whole genome shotgun (WGS) entry which is preliminary data.</text>
</comment>
<sequence>MSTPQQVAALLPKPSPAMVVDAFRLVMGSANEWVAVVRQEETKRQELRVWEKTQLEIIQVQRDFLLTALDRTFDERRENFRRLFDNLDTALASDGDDAAAHVADILGAITDLAKTSPFKDLKSPSIVVQEFLQSGRVIEL</sequence>
<organism evidence="1 2">
    <name type="scientific">Cellulomonas biazotea</name>
    <dbReference type="NCBI Taxonomy" id="1709"/>
    <lineage>
        <taxon>Bacteria</taxon>
        <taxon>Bacillati</taxon>
        <taxon>Actinomycetota</taxon>
        <taxon>Actinomycetes</taxon>
        <taxon>Micrococcales</taxon>
        <taxon>Cellulomonadaceae</taxon>
        <taxon>Cellulomonas</taxon>
    </lineage>
</organism>
<proteinExistence type="predicted"/>